<sequence>MLDMRHPEERVMCPHCAAPRDKHLGHEVQGVYDGVLFWSCTSCGRAWSRDWSDRPRIQQIADEYVRQLNDHADASP</sequence>
<accession>A0A7W4VTA3</accession>
<dbReference type="AlphaFoldDB" id="A0A7W4VTA3"/>
<evidence type="ECO:0000313" key="2">
    <source>
        <dbReference type="Proteomes" id="UP000589626"/>
    </source>
</evidence>
<dbReference type="EMBL" id="JACHWR010000001">
    <property type="protein sequence ID" value="MBB3040979.1"/>
    <property type="molecule type" value="Genomic_DNA"/>
</dbReference>
<evidence type="ECO:0000313" key="1">
    <source>
        <dbReference type="EMBL" id="MBB3040979.1"/>
    </source>
</evidence>
<proteinExistence type="predicted"/>
<reference evidence="1 2" key="1">
    <citation type="submission" date="2020-08" db="EMBL/GenBank/DDBJ databases">
        <title>Sequencing the genomes of 1000 actinobacteria strains.</title>
        <authorList>
            <person name="Klenk H.-P."/>
        </authorList>
    </citation>
    <scope>NUCLEOTIDE SEQUENCE [LARGE SCALE GENOMIC DNA]</scope>
    <source>
        <strain evidence="1 2">DSM 105498</strain>
    </source>
</reference>
<protein>
    <submittedName>
        <fullName evidence="1">Transposase-like protein</fullName>
    </submittedName>
</protein>
<keyword evidence="2" id="KW-1185">Reference proteome</keyword>
<dbReference type="Proteomes" id="UP000589626">
    <property type="component" value="Unassembled WGS sequence"/>
</dbReference>
<comment type="caution">
    <text evidence="1">The sequence shown here is derived from an EMBL/GenBank/DDBJ whole genome shotgun (WGS) entry which is preliminary data.</text>
</comment>
<dbReference type="RefSeq" id="WP_183590941.1">
    <property type="nucleotide sequence ID" value="NZ_JACHWR010000001.1"/>
</dbReference>
<name>A0A7W4VTA3_9ACTN</name>
<gene>
    <name evidence="1" type="ORF">FHU40_000780</name>
</gene>
<organism evidence="1 2">
    <name type="scientific">Nocardioides soli</name>
    <dbReference type="NCBI Taxonomy" id="1036020"/>
    <lineage>
        <taxon>Bacteria</taxon>
        <taxon>Bacillati</taxon>
        <taxon>Actinomycetota</taxon>
        <taxon>Actinomycetes</taxon>
        <taxon>Propionibacteriales</taxon>
        <taxon>Nocardioidaceae</taxon>
        <taxon>Nocardioides</taxon>
    </lineage>
</organism>